<dbReference type="InterPro" id="IPR007110">
    <property type="entry name" value="Ig-like_dom"/>
</dbReference>
<dbReference type="Gene3D" id="2.60.40.10">
    <property type="entry name" value="Immunoglobulins"/>
    <property type="match status" value="3"/>
</dbReference>
<sequence length="389" mass="43411">MNILLISSLLDVLKVSVFVWPKGSTIYLGEWVLLRCAVESNSSNVLRYSWLRPKTQAAQTPNPRHLVSGDSYSITVVTREDADSYQCQVESRSSNTTTKVLSEPVTLSVSELPPPSLTLTPNTRQMFRGEHFTVRCPQTNSSGWILKYLPQGRRAKTKDFPPDMCSPRWGPDGCIFTASNRSTGLYWCVGAEGRSNAVNIIVSYGAIILKTPAFPVPEGGNVVLSCQYLKENKSNTTFFKNGEEIGTLSSKGVTEMTIENVTKADEGFYKCVAKDRKMESPESWLSVAPEQGNSTSTYGTAPSIQGSWKWIIVSCVIVLLFLTLLAVWLVCHYRYQMFCTRSCWPLSKEDIPAVALPAIKQDVTEVQWDVSWMEMSNLLDKHLYPGLTE</sequence>
<evidence type="ECO:0000313" key="7">
    <source>
        <dbReference type="Proteomes" id="UP001314229"/>
    </source>
</evidence>
<evidence type="ECO:0000256" key="2">
    <source>
        <dbReference type="ARBA" id="ARBA00023157"/>
    </source>
</evidence>
<dbReference type="Pfam" id="PF13927">
    <property type="entry name" value="Ig_3"/>
    <property type="match status" value="2"/>
</dbReference>
<dbReference type="GO" id="GO:0004888">
    <property type="term" value="F:transmembrane signaling receptor activity"/>
    <property type="evidence" value="ECO:0007669"/>
    <property type="project" value="TreeGrafter"/>
</dbReference>
<keyword evidence="7" id="KW-1185">Reference proteome</keyword>
<dbReference type="SMART" id="SM00409">
    <property type="entry name" value="IG"/>
    <property type="match status" value="3"/>
</dbReference>
<reference evidence="6 7" key="1">
    <citation type="submission" date="2024-01" db="EMBL/GenBank/DDBJ databases">
        <authorList>
            <person name="Alioto T."/>
            <person name="Alioto T."/>
            <person name="Gomez Garrido J."/>
        </authorList>
    </citation>
    <scope>NUCLEOTIDE SEQUENCE [LARGE SCALE GENOMIC DNA]</scope>
</reference>
<dbReference type="GO" id="GO:0009897">
    <property type="term" value="C:external side of plasma membrane"/>
    <property type="evidence" value="ECO:0007669"/>
    <property type="project" value="TreeGrafter"/>
</dbReference>
<dbReference type="SMART" id="SM00408">
    <property type="entry name" value="IGc2"/>
    <property type="match status" value="2"/>
</dbReference>
<keyword evidence="2" id="KW-1015">Disulfide bond</keyword>
<dbReference type="EMBL" id="CAWUFR010000024">
    <property type="protein sequence ID" value="CAK6956081.1"/>
    <property type="molecule type" value="Genomic_DNA"/>
</dbReference>
<feature type="chain" id="PRO_5043640067" evidence="4">
    <location>
        <begin position="26"/>
        <end position="389"/>
    </location>
</feature>
<keyword evidence="1 4" id="KW-0732">Signal</keyword>
<comment type="caution">
    <text evidence="6">The sequence shown here is derived from an EMBL/GenBank/DDBJ whole genome shotgun (WGS) entry which is preliminary data.</text>
</comment>
<dbReference type="InterPro" id="IPR036179">
    <property type="entry name" value="Ig-like_dom_sf"/>
</dbReference>
<dbReference type="GO" id="GO:0006955">
    <property type="term" value="P:immune response"/>
    <property type="evidence" value="ECO:0007669"/>
    <property type="project" value="TreeGrafter"/>
</dbReference>
<keyword evidence="3" id="KW-0472">Membrane</keyword>
<dbReference type="InterPro" id="IPR003599">
    <property type="entry name" value="Ig_sub"/>
</dbReference>
<feature type="domain" description="Ig-like" evidence="5">
    <location>
        <begin position="13"/>
        <end position="102"/>
    </location>
</feature>
<evidence type="ECO:0000256" key="4">
    <source>
        <dbReference type="SAM" id="SignalP"/>
    </source>
</evidence>
<dbReference type="SUPFAM" id="SSF48726">
    <property type="entry name" value="Immunoglobulin"/>
    <property type="match status" value="2"/>
</dbReference>
<organism evidence="6 7">
    <name type="scientific">Scomber scombrus</name>
    <name type="common">Atlantic mackerel</name>
    <name type="synonym">Scomber vernalis</name>
    <dbReference type="NCBI Taxonomy" id="13677"/>
    <lineage>
        <taxon>Eukaryota</taxon>
        <taxon>Metazoa</taxon>
        <taxon>Chordata</taxon>
        <taxon>Craniata</taxon>
        <taxon>Vertebrata</taxon>
        <taxon>Euteleostomi</taxon>
        <taxon>Actinopterygii</taxon>
        <taxon>Neopterygii</taxon>
        <taxon>Teleostei</taxon>
        <taxon>Neoteleostei</taxon>
        <taxon>Acanthomorphata</taxon>
        <taxon>Pelagiaria</taxon>
        <taxon>Scombriformes</taxon>
        <taxon>Scombridae</taxon>
        <taxon>Scomber</taxon>
    </lineage>
</organism>
<dbReference type="GO" id="GO:0007166">
    <property type="term" value="P:cell surface receptor signaling pathway"/>
    <property type="evidence" value="ECO:0007669"/>
    <property type="project" value="TreeGrafter"/>
</dbReference>
<dbReference type="AlphaFoldDB" id="A0AAV1N9D9"/>
<dbReference type="PROSITE" id="PS50835">
    <property type="entry name" value="IG_LIKE"/>
    <property type="match status" value="2"/>
</dbReference>
<dbReference type="PANTHER" id="PTHR11481">
    <property type="entry name" value="IMMUNOGLOBULIN FC RECEPTOR"/>
    <property type="match status" value="1"/>
</dbReference>
<dbReference type="InterPro" id="IPR050488">
    <property type="entry name" value="Ig_Fc_receptor"/>
</dbReference>
<feature type="transmembrane region" description="Helical" evidence="3">
    <location>
        <begin position="310"/>
        <end position="331"/>
    </location>
</feature>
<protein>
    <submittedName>
        <fullName evidence="6">Uncharacterized protein LOC128361794</fullName>
    </submittedName>
</protein>
<accession>A0AAV1N9D9</accession>
<dbReference type="InterPro" id="IPR013783">
    <property type="entry name" value="Ig-like_fold"/>
</dbReference>
<keyword evidence="3" id="KW-0812">Transmembrane</keyword>
<dbReference type="Proteomes" id="UP001314229">
    <property type="component" value="Unassembled WGS sequence"/>
</dbReference>
<gene>
    <name evidence="6" type="ORF">FSCOSCO3_A003767</name>
</gene>
<dbReference type="InterPro" id="IPR003598">
    <property type="entry name" value="Ig_sub2"/>
</dbReference>
<feature type="domain" description="Ig-like" evidence="5">
    <location>
        <begin position="205"/>
        <end position="288"/>
    </location>
</feature>
<keyword evidence="3" id="KW-1133">Transmembrane helix</keyword>
<evidence type="ECO:0000256" key="3">
    <source>
        <dbReference type="SAM" id="Phobius"/>
    </source>
</evidence>
<evidence type="ECO:0000259" key="5">
    <source>
        <dbReference type="PROSITE" id="PS50835"/>
    </source>
</evidence>
<evidence type="ECO:0000313" key="6">
    <source>
        <dbReference type="EMBL" id="CAK6956081.1"/>
    </source>
</evidence>
<proteinExistence type="predicted"/>
<evidence type="ECO:0000256" key="1">
    <source>
        <dbReference type="ARBA" id="ARBA00022729"/>
    </source>
</evidence>
<dbReference type="PANTHER" id="PTHR11481:SF64">
    <property type="entry name" value="FC RECEPTOR-LIKE PROTEIN 4"/>
    <property type="match status" value="1"/>
</dbReference>
<feature type="signal peptide" evidence="4">
    <location>
        <begin position="1"/>
        <end position="25"/>
    </location>
</feature>
<name>A0AAV1N9D9_SCOSC</name>